<evidence type="ECO:0000259" key="2">
    <source>
        <dbReference type="Pfam" id="PF09335"/>
    </source>
</evidence>
<feature type="transmembrane region" description="Helical" evidence="1">
    <location>
        <begin position="121"/>
        <end position="139"/>
    </location>
</feature>
<dbReference type="InterPro" id="IPR032816">
    <property type="entry name" value="VTT_dom"/>
</dbReference>
<evidence type="ECO:0000313" key="4">
    <source>
        <dbReference type="Proteomes" id="UP000247763"/>
    </source>
</evidence>
<dbReference type="OrthoDB" id="9810270at2"/>
<accession>A0A2Z3HTT0</accession>
<feature type="domain" description="VTT" evidence="2">
    <location>
        <begin position="54"/>
        <end position="154"/>
    </location>
</feature>
<dbReference type="Proteomes" id="UP000247763">
    <property type="component" value="Chromosome"/>
</dbReference>
<reference evidence="4" key="1">
    <citation type="submission" date="2018-05" db="EMBL/GenBank/DDBJ databases">
        <title>Genome sequencing of Phenylobacterium sp. HYN0004.</title>
        <authorList>
            <person name="Yi H."/>
            <person name="Baek C."/>
        </authorList>
    </citation>
    <scope>NUCLEOTIDE SEQUENCE [LARGE SCALE GENOMIC DNA]</scope>
    <source>
        <strain evidence="4">HYN0004</strain>
    </source>
</reference>
<dbReference type="EMBL" id="CP029479">
    <property type="protein sequence ID" value="AWM76781.1"/>
    <property type="molecule type" value="Genomic_DNA"/>
</dbReference>
<protein>
    <submittedName>
        <fullName evidence="3">Cytochrome B</fullName>
    </submittedName>
</protein>
<sequence length="192" mass="20899">MLRRLYQKVLALAGSRRAPWALAAVSFAESSFFPIPPDVMLAPMVLARRDRAFVYAAICTAASVAGGILGYAIGYYLEPLGLALLKLMGHAEGRDAFQAWFSQWGLAVILIKGLTPVPYKLVTIASGLAHFSFFTFIWASVVTRGARFFLTAAILKFYGPALLAEFERRMTVYVLAGGGLLAAAFIAWKILT</sequence>
<keyword evidence="1" id="KW-0472">Membrane</keyword>
<dbReference type="RefSeq" id="WP_110449350.1">
    <property type="nucleotide sequence ID" value="NZ_CP029479.1"/>
</dbReference>
<dbReference type="AlphaFoldDB" id="A0A2Z3HTT0"/>
<feature type="transmembrane region" description="Helical" evidence="1">
    <location>
        <begin position="171"/>
        <end position="191"/>
    </location>
</feature>
<dbReference type="Pfam" id="PF09335">
    <property type="entry name" value="VTT_dom"/>
    <property type="match status" value="1"/>
</dbReference>
<evidence type="ECO:0000313" key="3">
    <source>
        <dbReference type="EMBL" id="AWM76781.1"/>
    </source>
</evidence>
<dbReference type="GO" id="GO:0005886">
    <property type="term" value="C:plasma membrane"/>
    <property type="evidence" value="ECO:0007669"/>
    <property type="project" value="TreeGrafter"/>
</dbReference>
<dbReference type="PANTHER" id="PTHR42709">
    <property type="entry name" value="ALKALINE PHOSPHATASE LIKE PROTEIN"/>
    <property type="match status" value="1"/>
</dbReference>
<evidence type="ECO:0000256" key="1">
    <source>
        <dbReference type="SAM" id="Phobius"/>
    </source>
</evidence>
<dbReference type="PANTHER" id="PTHR42709:SF11">
    <property type="entry name" value="DEDA FAMILY PROTEIN"/>
    <property type="match status" value="1"/>
</dbReference>
<proteinExistence type="predicted"/>
<dbReference type="InterPro" id="IPR051311">
    <property type="entry name" value="DedA_domain"/>
</dbReference>
<feature type="transmembrane region" description="Helical" evidence="1">
    <location>
        <begin position="53"/>
        <end position="77"/>
    </location>
</feature>
<keyword evidence="1" id="KW-1133">Transmembrane helix</keyword>
<keyword evidence="1" id="KW-0812">Transmembrane</keyword>
<gene>
    <name evidence="3" type="ORF">HYN04_02800</name>
</gene>
<keyword evidence="4" id="KW-1185">Reference proteome</keyword>
<name>A0A2Z3HTT0_9CAUL</name>
<organism evidence="3 4">
    <name type="scientific">Phenylobacterium parvum</name>
    <dbReference type="NCBI Taxonomy" id="2201350"/>
    <lineage>
        <taxon>Bacteria</taxon>
        <taxon>Pseudomonadati</taxon>
        <taxon>Pseudomonadota</taxon>
        <taxon>Alphaproteobacteria</taxon>
        <taxon>Caulobacterales</taxon>
        <taxon>Caulobacteraceae</taxon>
        <taxon>Phenylobacterium</taxon>
    </lineage>
</organism>
<dbReference type="KEGG" id="phb:HYN04_02800"/>